<dbReference type="EMBL" id="FONW01000002">
    <property type="protein sequence ID" value="SFF12379.1"/>
    <property type="molecule type" value="Genomic_DNA"/>
</dbReference>
<reference evidence="4 5" key="1">
    <citation type="submission" date="2016-10" db="EMBL/GenBank/DDBJ databases">
        <authorList>
            <person name="de Groot N.N."/>
        </authorList>
    </citation>
    <scope>NUCLEOTIDE SEQUENCE [LARGE SCALE GENOMIC DNA]</scope>
    <source>
        <strain evidence="4 5">CGMCC 1.9156</strain>
    </source>
</reference>
<sequence length="724" mass="78623">MKNKIISGLLLLAFVVGQYSCKEDEFSQGTQVSLTSQEEVNSFNYPREIDVLKISGEGITDLSAVSVQVVNTLIVENTGITNVDLPNLSAVRVALVVKDNPALTRFTEVPSLKFLGGSVEFDNNDNLEDISGFDSFEFVKGELIIRNNDKLGEDKDCAIEEGSFCGLLNLYNAGVLEGKVTLSNNHPSSVSDVSMIGSIARQSGYIDYVLTSQAAIDQFTPAKDTIGNLTIRGIDIGYIGSIAQKVKVVKGTITIQNTSVPTTEGFFDVVRADSSVYLLDNPELNNPNGFKNTSRINGDLVVDNCPKLPFAWAPDAFTKIDSVYGDLIIRDCPQFISGAIGLQSLVYVAGDFEISGSGGDLWNLGSMNPGIKYIGGDLTFSGNQVVNSLDGFQNLEYLGGDSITIVDNGGIPKYSGEDGPGFCLLREKWAEGKIAASVTQLKRSGEENYIDFNALRMCDGSDVPQFTSYSLSSQGEVDTFQPANDTIQDLIIEGGSIDYIGSIAEKVKVVMGDVRIENTALTTTENFFELIEFKGNIELRNNASMNNPNGFKHMEVIYGDLVLENLPQMPFNWAPDALTKIDSVYGSVVVKDCPQFIDGGIGLQSLVYVGGDFHVENSGSEGNKLWNFTTMNPGLDYIGGNLIIKYNPFVNSLGGLDQLSFIGGDRIEIVENGWIANETNGNGPGMCRIREYYDDGVIQNDEVVIVLKRSNEDAVDFESLVRCN</sequence>
<dbReference type="RefSeq" id="WP_093919365.1">
    <property type="nucleotide sequence ID" value="NZ_FONW01000002.1"/>
</dbReference>
<evidence type="ECO:0000313" key="4">
    <source>
        <dbReference type="EMBL" id="SFF12379.1"/>
    </source>
</evidence>
<protein>
    <recommendedName>
        <fullName evidence="6">Receptor L domain-containing protein</fullName>
    </recommendedName>
</protein>
<organism evidence="4 5">
    <name type="scientific">Sunxiuqinia elliptica</name>
    <dbReference type="NCBI Taxonomy" id="655355"/>
    <lineage>
        <taxon>Bacteria</taxon>
        <taxon>Pseudomonadati</taxon>
        <taxon>Bacteroidota</taxon>
        <taxon>Bacteroidia</taxon>
        <taxon>Marinilabiliales</taxon>
        <taxon>Prolixibacteraceae</taxon>
        <taxon>Sunxiuqinia</taxon>
    </lineage>
</organism>
<gene>
    <name evidence="4" type="ORF">SAMN05216283_102740</name>
</gene>
<evidence type="ECO:0000313" key="5">
    <source>
        <dbReference type="Proteomes" id="UP000198964"/>
    </source>
</evidence>
<dbReference type="GO" id="GO:0030313">
    <property type="term" value="C:cell envelope"/>
    <property type="evidence" value="ECO:0007669"/>
    <property type="project" value="UniProtKB-SubCell"/>
</dbReference>
<proteinExistence type="predicted"/>
<keyword evidence="3" id="KW-0325">Glycoprotein</keyword>
<dbReference type="STRING" id="655355.SAMN05216283_102740"/>
<evidence type="ECO:0000256" key="2">
    <source>
        <dbReference type="ARBA" id="ARBA00022729"/>
    </source>
</evidence>
<evidence type="ECO:0000256" key="1">
    <source>
        <dbReference type="ARBA" id="ARBA00004196"/>
    </source>
</evidence>
<comment type="subcellular location">
    <subcellularLocation>
        <location evidence="1">Cell envelope</location>
    </subcellularLocation>
</comment>
<dbReference type="PANTHER" id="PTHR31018">
    <property type="entry name" value="SPORULATION-SPECIFIC PROTEIN-RELATED"/>
    <property type="match status" value="1"/>
</dbReference>
<dbReference type="PANTHER" id="PTHR31018:SF3">
    <property type="entry name" value="RECEPTOR PROTEIN-TYROSINE KINASE"/>
    <property type="match status" value="1"/>
</dbReference>
<name>A0A1I2G5I1_9BACT</name>
<dbReference type="Proteomes" id="UP000198964">
    <property type="component" value="Unassembled WGS sequence"/>
</dbReference>
<dbReference type="InterPro" id="IPR051648">
    <property type="entry name" value="CWI-Assembly_Regulator"/>
</dbReference>
<dbReference type="AlphaFoldDB" id="A0A1I2G5I1"/>
<dbReference type="SUPFAM" id="SSF52058">
    <property type="entry name" value="L domain-like"/>
    <property type="match status" value="4"/>
</dbReference>
<evidence type="ECO:0008006" key="6">
    <source>
        <dbReference type="Google" id="ProtNLM"/>
    </source>
</evidence>
<evidence type="ECO:0000256" key="3">
    <source>
        <dbReference type="ARBA" id="ARBA00023180"/>
    </source>
</evidence>
<keyword evidence="2" id="KW-0732">Signal</keyword>
<accession>A0A1I2G5I1</accession>
<keyword evidence="5" id="KW-1185">Reference proteome</keyword>